<dbReference type="AlphaFoldDB" id="A0A9P0YR38"/>
<feature type="compositionally biased region" description="Polar residues" evidence="1">
    <location>
        <begin position="34"/>
        <end position="52"/>
    </location>
</feature>
<evidence type="ECO:0000256" key="1">
    <source>
        <dbReference type="SAM" id="MobiDB-lite"/>
    </source>
</evidence>
<accession>A0A9P0YR38</accession>
<dbReference type="OrthoDB" id="1328699at2759"/>
<dbReference type="EMBL" id="CAMAPE010000008">
    <property type="protein sequence ID" value="CAH9072557.1"/>
    <property type="molecule type" value="Genomic_DNA"/>
</dbReference>
<comment type="caution">
    <text evidence="2">The sequence shown here is derived from an EMBL/GenBank/DDBJ whole genome shotgun (WGS) entry which is preliminary data.</text>
</comment>
<evidence type="ECO:0000313" key="3">
    <source>
        <dbReference type="Proteomes" id="UP001152484"/>
    </source>
</evidence>
<gene>
    <name evidence="2" type="ORF">CEURO_LOCUS4397</name>
</gene>
<sequence>MRYQNMGSSQSTKNSRSKSSNSKRRVMNSSSSSPTTYQSKKMMAPTTSSSSVGWRHDHHYHHQLRNHVTTIADSNAIGHDHSVQAADDDIDIKAEDYIKRIREKFQLQCQEE</sequence>
<protein>
    <submittedName>
        <fullName evidence="2">Uncharacterized protein</fullName>
    </submittedName>
</protein>
<keyword evidence="3" id="KW-1185">Reference proteome</keyword>
<feature type="compositionally biased region" description="Low complexity" evidence="1">
    <location>
        <begin position="8"/>
        <end position="20"/>
    </location>
</feature>
<feature type="region of interest" description="Disordered" evidence="1">
    <location>
        <begin position="1"/>
        <end position="60"/>
    </location>
</feature>
<dbReference type="Proteomes" id="UP001152484">
    <property type="component" value="Unassembled WGS sequence"/>
</dbReference>
<name>A0A9P0YR38_CUSEU</name>
<organism evidence="2 3">
    <name type="scientific">Cuscuta europaea</name>
    <name type="common">European dodder</name>
    <dbReference type="NCBI Taxonomy" id="41803"/>
    <lineage>
        <taxon>Eukaryota</taxon>
        <taxon>Viridiplantae</taxon>
        <taxon>Streptophyta</taxon>
        <taxon>Embryophyta</taxon>
        <taxon>Tracheophyta</taxon>
        <taxon>Spermatophyta</taxon>
        <taxon>Magnoliopsida</taxon>
        <taxon>eudicotyledons</taxon>
        <taxon>Gunneridae</taxon>
        <taxon>Pentapetalae</taxon>
        <taxon>asterids</taxon>
        <taxon>lamiids</taxon>
        <taxon>Solanales</taxon>
        <taxon>Convolvulaceae</taxon>
        <taxon>Cuscuteae</taxon>
        <taxon>Cuscuta</taxon>
        <taxon>Cuscuta subgen. Cuscuta</taxon>
    </lineage>
</organism>
<proteinExistence type="predicted"/>
<evidence type="ECO:0000313" key="2">
    <source>
        <dbReference type="EMBL" id="CAH9072557.1"/>
    </source>
</evidence>
<reference evidence="2" key="1">
    <citation type="submission" date="2022-07" db="EMBL/GenBank/DDBJ databases">
        <authorList>
            <person name="Macas J."/>
            <person name="Novak P."/>
            <person name="Neumann P."/>
        </authorList>
    </citation>
    <scope>NUCLEOTIDE SEQUENCE</scope>
</reference>